<gene>
    <name evidence="1" type="ORF">NBG4_210032</name>
</gene>
<name>A0A2U3QG11_9BACT</name>
<proteinExistence type="predicted"/>
<organism evidence="1 2">
    <name type="scientific">Candidatus Sulfobium mesophilum</name>
    <dbReference type="NCBI Taxonomy" id="2016548"/>
    <lineage>
        <taxon>Bacteria</taxon>
        <taxon>Pseudomonadati</taxon>
        <taxon>Nitrospirota</taxon>
        <taxon>Nitrospiria</taxon>
        <taxon>Nitrospirales</taxon>
        <taxon>Nitrospiraceae</taxon>
        <taxon>Candidatus Sulfobium</taxon>
    </lineage>
</organism>
<evidence type="ECO:0000313" key="2">
    <source>
        <dbReference type="Proteomes" id="UP000245125"/>
    </source>
</evidence>
<accession>A0A2U3QG11</accession>
<sequence length="40" mass="4414">MEASILVINLLFGSNRQIVHIQVADQALRITGKDAFGMRS</sequence>
<keyword evidence="2" id="KW-1185">Reference proteome</keyword>
<dbReference type="EMBL" id="OUUY01000066">
    <property type="protein sequence ID" value="SPQ00357.1"/>
    <property type="molecule type" value="Genomic_DNA"/>
</dbReference>
<evidence type="ECO:0000313" key="1">
    <source>
        <dbReference type="EMBL" id="SPQ00357.1"/>
    </source>
</evidence>
<protein>
    <submittedName>
        <fullName evidence="1">Uncharacterized protein</fullName>
    </submittedName>
</protein>
<dbReference type="Proteomes" id="UP000245125">
    <property type="component" value="Unassembled WGS sequence"/>
</dbReference>
<reference evidence="2" key="1">
    <citation type="submission" date="2018-03" db="EMBL/GenBank/DDBJ databases">
        <authorList>
            <person name="Zecchin S."/>
        </authorList>
    </citation>
    <scope>NUCLEOTIDE SEQUENCE [LARGE SCALE GENOMIC DNA]</scope>
</reference>
<dbReference type="AlphaFoldDB" id="A0A2U3QG11"/>